<evidence type="ECO:0000313" key="7">
    <source>
        <dbReference type="Proteomes" id="UP000198939"/>
    </source>
</evidence>
<dbReference type="Pfam" id="PF03428">
    <property type="entry name" value="RP-C"/>
    <property type="match status" value="1"/>
</dbReference>
<dbReference type="STRING" id="501024.RTCCBAU85039_6142"/>
<sequence length="414" mass="46009">MQTGHVSTPFGRRSMTLALVKGQLSIAESKAEKRADKWKVFRDISEARERLGLQDRALAVLDALLTFYPDNELNTECGLVVFPSNAQLSLRAHGMAATTLRRHLAALVEMGLIQRRDSPNGKRYAHRDRDGEIEQAYGFDLAPLAVRSAEFAQLAQDVVAERIRFRRAKEALTICRRDVRKLITAAIEEGASGDWEAVEDTYVGILGRLPRYATRQQVESTLDEMELLREEVLNQLEIQLKAENTDGNAIQNGRHIQNSKPESIYELEPRSRNEQGEKFEPEPETKGRGQAGGQSNSERIKAFPLGMVLRACPQINDYGPGGKIEHWRELMGAAVVVRSMLGVSPSAYEEACGAMGPENAAVAMACILERSNMINSAGGYLRDLTKRSERGEFSLGPMLMALLKGNDRQDLRVS</sequence>
<feature type="compositionally biased region" description="Polar residues" evidence="1">
    <location>
        <begin position="249"/>
        <end position="261"/>
    </location>
</feature>
<organism evidence="4 6">
    <name type="scientific">Rhizobium tibeticum</name>
    <dbReference type="NCBI Taxonomy" id="501024"/>
    <lineage>
        <taxon>Bacteria</taxon>
        <taxon>Pseudomonadati</taxon>
        <taxon>Pseudomonadota</taxon>
        <taxon>Alphaproteobacteria</taxon>
        <taxon>Hyphomicrobiales</taxon>
        <taxon>Rhizobiaceae</taxon>
        <taxon>Rhizobium/Agrobacterium group</taxon>
        <taxon>Rhizobium</taxon>
    </lineage>
</organism>
<reference evidence="4" key="3">
    <citation type="submission" date="2016-10" db="EMBL/GenBank/DDBJ databases">
        <authorList>
            <person name="de Groot N.N."/>
        </authorList>
    </citation>
    <scope>NUCLEOTIDE SEQUENCE [LARGE SCALE GENOMIC DNA]</scope>
    <source>
        <strain evidence="4">CCBAU85039</strain>
    </source>
</reference>
<dbReference type="OrthoDB" id="7488837at2"/>
<dbReference type="EMBL" id="FOCV01000096">
    <property type="protein sequence ID" value="SEP34396.1"/>
    <property type="molecule type" value="Genomic_DNA"/>
</dbReference>
<evidence type="ECO:0000259" key="3">
    <source>
        <dbReference type="Pfam" id="PF11800"/>
    </source>
</evidence>
<gene>
    <name evidence="4" type="ORF">RTCCBAU85039_6142</name>
    <name evidence="5" type="ORF">SAMN05216228_10963</name>
</gene>
<feature type="region of interest" description="Disordered" evidence="1">
    <location>
        <begin position="249"/>
        <end position="297"/>
    </location>
</feature>
<dbReference type="InterPro" id="IPR036390">
    <property type="entry name" value="WH_DNA-bd_sf"/>
</dbReference>
<evidence type="ECO:0000313" key="6">
    <source>
        <dbReference type="Proteomes" id="UP000183063"/>
    </source>
</evidence>
<dbReference type="Proteomes" id="UP000198939">
    <property type="component" value="Unassembled WGS sequence"/>
</dbReference>
<dbReference type="Proteomes" id="UP000183063">
    <property type="component" value="Unassembled WGS sequence"/>
</dbReference>
<evidence type="ECO:0000259" key="2">
    <source>
        <dbReference type="Pfam" id="PF03428"/>
    </source>
</evidence>
<proteinExistence type="predicted"/>
<dbReference type="SUPFAM" id="SSF46785">
    <property type="entry name" value="Winged helix' DNA-binding domain"/>
    <property type="match status" value="1"/>
</dbReference>
<dbReference type="Pfam" id="PF11800">
    <property type="entry name" value="RP-C_C"/>
    <property type="match status" value="1"/>
</dbReference>
<evidence type="ECO:0000256" key="1">
    <source>
        <dbReference type="SAM" id="MobiDB-lite"/>
    </source>
</evidence>
<accession>A0A1H8X3B8</accession>
<reference evidence="6" key="2">
    <citation type="submission" date="2016-10" db="EMBL/GenBank/DDBJ databases">
        <authorList>
            <person name="Wibberg D."/>
        </authorList>
    </citation>
    <scope>NUCLEOTIDE SEQUENCE [LARGE SCALE GENOMIC DNA]</scope>
</reference>
<name>A0A1H8X3B8_9HYPH</name>
<keyword evidence="7" id="KW-1185">Reference proteome</keyword>
<dbReference type="InterPro" id="IPR005090">
    <property type="entry name" value="RepC_N"/>
</dbReference>
<evidence type="ECO:0000313" key="5">
    <source>
        <dbReference type="EMBL" id="SEP34396.1"/>
    </source>
</evidence>
<feature type="compositionally biased region" description="Basic and acidic residues" evidence="1">
    <location>
        <begin position="267"/>
        <end position="287"/>
    </location>
</feature>
<dbReference type="RefSeq" id="WP_072381378.1">
    <property type="nucleotide sequence ID" value="NZ_FNXB01000056.1"/>
</dbReference>
<dbReference type="EMBL" id="FNXB01000056">
    <property type="protein sequence ID" value="SEI19362.1"/>
    <property type="molecule type" value="Genomic_DNA"/>
</dbReference>
<dbReference type="InterPro" id="IPR047611">
    <property type="entry name" value="RepABC_RepC"/>
</dbReference>
<dbReference type="NCBIfam" id="NF010396">
    <property type="entry name" value="PRK13824.1"/>
    <property type="match status" value="1"/>
</dbReference>
<evidence type="ECO:0000313" key="4">
    <source>
        <dbReference type="EMBL" id="SEI19362.1"/>
    </source>
</evidence>
<dbReference type="NCBIfam" id="NF040974">
    <property type="entry name" value="RepABC_RepC"/>
    <property type="match status" value="1"/>
</dbReference>
<dbReference type="InterPro" id="IPR021760">
    <property type="entry name" value="RepC_C"/>
</dbReference>
<dbReference type="AlphaFoldDB" id="A0A1H8X3B8"/>
<protein>
    <submittedName>
        <fullName evidence="4">Replication initiation protein RepC</fullName>
    </submittedName>
</protein>
<reference evidence="5 7" key="1">
    <citation type="submission" date="2016-10" db="EMBL/GenBank/DDBJ databases">
        <authorList>
            <person name="Varghese N."/>
            <person name="Submissions S."/>
        </authorList>
    </citation>
    <scope>NUCLEOTIDE SEQUENCE [LARGE SCALE GENOMIC DNA]</scope>
    <source>
        <strain evidence="5 7">CGMCC 1.7071</strain>
    </source>
</reference>
<feature type="domain" description="Plasmid replication protein C N-terminal" evidence="2">
    <location>
        <begin position="13"/>
        <end position="186"/>
    </location>
</feature>
<feature type="domain" description="Plasmid replication protein C C-terminal" evidence="3">
    <location>
        <begin position="304"/>
        <end position="404"/>
    </location>
</feature>